<evidence type="ECO:0000313" key="2">
    <source>
        <dbReference type="WBParaSite" id="MCU_006843-RA"/>
    </source>
</evidence>
<feature type="region of interest" description="Disordered" evidence="1">
    <location>
        <begin position="76"/>
        <end position="107"/>
    </location>
</feature>
<proteinExistence type="predicted"/>
<accession>A0A5K3FCW6</accession>
<evidence type="ECO:0000256" key="1">
    <source>
        <dbReference type="SAM" id="MobiDB-lite"/>
    </source>
</evidence>
<organism evidence="2">
    <name type="scientific">Mesocestoides corti</name>
    <name type="common">Flatworm</name>
    <dbReference type="NCBI Taxonomy" id="53468"/>
    <lineage>
        <taxon>Eukaryota</taxon>
        <taxon>Metazoa</taxon>
        <taxon>Spiralia</taxon>
        <taxon>Lophotrochozoa</taxon>
        <taxon>Platyhelminthes</taxon>
        <taxon>Cestoda</taxon>
        <taxon>Eucestoda</taxon>
        <taxon>Cyclophyllidea</taxon>
        <taxon>Mesocestoididae</taxon>
        <taxon>Mesocestoides</taxon>
    </lineage>
</organism>
<sequence length="107" mass="12224">MGQVSQLQSEPEDSGDVDKSAVNTQDERGSEGETPQLSPEKTTDTSNEDLEEIERSLAEMQRYVEELQFEVLKHRQEEEAKRLQETQPPLPINEFIEGKPEDNLSIH</sequence>
<name>A0A5K3FCW6_MESCO</name>
<reference evidence="2" key="1">
    <citation type="submission" date="2019-11" db="UniProtKB">
        <authorList>
            <consortium name="WormBaseParasite"/>
        </authorList>
    </citation>
    <scope>IDENTIFICATION</scope>
</reference>
<feature type="compositionally biased region" description="Basic and acidic residues" evidence="1">
    <location>
        <begin position="96"/>
        <end position="107"/>
    </location>
</feature>
<feature type="region of interest" description="Disordered" evidence="1">
    <location>
        <begin position="1"/>
        <end position="52"/>
    </location>
</feature>
<protein>
    <submittedName>
        <fullName evidence="2">GAGE domain-containing protein</fullName>
    </submittedName>
</protein>
<dbReference type="WBParaSite" id="MCU_006843-RA">
    <property type="protein sequence ID" value="MCU_006843-RA"/>
    <property type="gene ID" value="MCU_006843"/>
</dbReference>
<dbReference type="AlphaFoldDB" id="A0A5K3FCW6"/>